<dbReference type="GO" id="GO:0015074">
    <property type="term" value="P:DNA integration"/>
    <property type="evidence" value="ECO:0007669"/>
    <property type="project" value="InterPro"/>
</dbReference>
<dbReference type="Proteomes" id="UP000572984">
    <property type="component" value="Unassembled WGS sequence"/>
</dbReference>
<keyword evidence="1" id="KW-0233">DNA recombination</keyword>
<proteinExistence type="predicted"/>
<dbReference type="SUPFAM" id="SSF56349">
    <property type="entry name" value="DNA breaking-rejoining enzymes"/>
    <property type="match status" value="1"/>
</dbReference>
<protein>
    <recommendedName>
        <fullName evidence="5">Tyr recombinase domain-containing protein</fullName>
    </recommendedName>
</protein>
<dbReference type="Gene3D" id="1.10.443.10">
    <property type="entry name" value="Intergrase catalytic core"/>
    <property type="match status" value="1"/>
</dbReference>
<evidence type="ECO:0000256" key="2">
    <source>
        <dbReference type="SAM" id="MobiDB-lite"/>
    </source>
</evidence>
<organism evidence="3 4">
    <name type="scientific">Microvirga mediterraneensis</name>
    <dbReference type="NCBI Taxonomy" id="2754695"/>
    <lineage>
        <taxon>Bacteria</taxon>
        <taxon>Pseudomonadati</taxon>
        <taxon>Pseudomonadota</taxon>
        <taxon>Alphaproteobacteria</taxon>
        <taxon>Hyphomicrobiales</taxon>
        <taxon>Methylobacteriaceae</taxon>
        <taxon>Microvirga</taxon>
    </lineage>
</organism>
<evidence type="ECO:0008006" key="5">
    <source>
        <dbReference type="Google" id="ProtNLM"/>
    </source>
</evidence>
<dbReference type="InterPro" id="IPR013762">
    <property type="entry name" value="Integrase-like_cat_sf"/>
</dbReference>
<dbReference type="GO" id="GO:0003677">
    <property type="term" value="F:DNA binding"/>
    <property type="evidence" value="ECO:0007669"/>
    <property type="project" value="InterPro"/>
</dbReference>
<reference evidence="3 4" key="1">
    <citation type="submission" date="2020-07" db="EMBL/GenBank/DDBJ databases">
        <title>Draft genome and description of Microvirga mediterraneensis Marseille-Q2068 sp. nov.</title>
        <authorList>
            <person name="Boxberger M."/>
        </authorList>
    </citation>
    <scope>NUCLEOTIDE SEQUENCE [LARGE SCALE GENOMIC DNA]</scope>
    <source>
        <strain evidence="3 4">Marseille-Q2068</strain>
    </source>
</reference>
<dbReference type="EMBL" id="JACDXJ010000001">
    <property type="protein sequence ID" value="MBA1155707.1"/>
    <property type="molecule type" value="Genomic_DNA"/>
</dbReference>
<accession>A0A838BJI2</accession>
<dbReference type="InterPro" id="IPR011010">
    <property type="entry name" value="DNA_brk_join_enz"/>
</dbReference>
<keyword evidence="4" id="KW-1185">Reference proteome</keyword>
<evidence type="ECO:0000313" key="3">
    <source>
        <dbReference type="EMBL" id="MBA1155707.1"/>
    </source>
</evidence>
<gene>
    <name evidence="3" type="ORF">H0S73_06115</name>
</gene>
<feature type="region of interest" description="Disordered" evidence="2">
    <location>
        <begin position="1"/>
        <end position="27"/>
    </location>
</feature>
<dbReference type="AlphaFoldDB" id="A0A838BJI2"/>
<comment type="caution">
    <text evidence="3">The sequence shown here is derived from an EMBL/GenBank/DDBJ whole genome shotgun (WGS) entry which is preliminary data.</text>
</comment>
<sequence length="354" mass="39636">MLKPSPYPDCLSRPDAGGRVQARSSKTEDQYRIRYAGMVRRLSRELGCPTVSIDDVIDDVVARAHDLKPASFRQYRAAILQELRDMWDGGSIPRERIEELEAKLRRIERPDEAAIGSKGRRRWRTSAGRARHLPERRLESIVHALYSEGSDEARAAAGILKHGCYLGLRPSEWPEAKIIGNVLRCRSAKFSPENGRALAATRDVPLDDYDEGDIRLLIDLLETVGQVVKKAGSPELALRRMQAVLRKVRGKGKRNRICLYTSRHQYRANLAAAGVRREEIAVRMGHASADTNGSHYASGRKGWRSARVRKLASIATDLCAQVRPGARTKAKIACDQPRTRTEARRLNGVSISYP</sequence>
<evidence type="ECO:0000256" key="1">
    <source>
        <dbReference type="ARBA" id="ARBA00023172"/>
    </source>
</evidence>
<name>A0A838BJI2_9HYPH</name>
<evidence type="ECO:0000313" key="4">
    <source>
        <dbReference type="Proteomes" id="UP000572984"/>
    </source>
</evidence>
<dbReference type="RefSeq" id="WP_181051323.1">
    <property type="nucleotide sequence ID" value="NZ_JACDXJ010000001.1"/>
</dbReference>
<dbReference type="GO" id="GO:0006310">
    <property type="term" value="P:DNA recombination"/>
    <property type="evidence" value="ECO:0007669"/>
    <property type="project" value="UniProtKB-KW"/>
</dbReference>